<dbReference type="InterPro" id="IPR050168">
    <property type="entry name" value="AAA_ATPase_domain"/>
</dbReference>
<dbReference type="GO" id="GO:0005524">
    <property type="term" value="F:ATP binding"/>
    <property type="evidence" value="ECO:0007669"/>
    <property type="project" value="InterPro"/>
</dbReference>
<organism evidence="2 3">
    <name type="scientific">Helicobacter macacae MIT 99-5501</name>
    <dbReference type="NCBI Taxonomy" id="1357400"/>
    <lineage>
        <taxon>Bacteria</taxon>
        <taxon>Pseudomonadati</taxon>
        <taxon>Campylobacterota</taxon>
        <taxon>Epsilonproteobacteria</taxon>
        <taxon>Campylobacterales</taxon>
        <taxon>Helicobacteraceae</taxon>
        <taxon>Helicobacter</taxon>
    </lineage>
</organism>
<dbReference type="InterPro" id="IPR027417">
    <property type="entry name" value="P-loop_NTPase"/>
</dbReference>
<dbReference type="Proteomes" id="UP000018731">
    <property type="component" value="Unassembled WGS sequence"/>
</dbReference>
<gene>
    <name evidence="2" type="ORF">HMPREF2086_01768</name>
</gene>
<dbReference type="HOGENOM" id="CLU_020632_0_0_7"/>
<proteinExistence type="predicted"/>
<name>V8C6V7_9HELI</name>
<comment type="caution">
    <text evidence="2">The sequence shown here is derived from an EMBL/GenBank/DDBJ whole genome shotgun (WGS) entry which is preliminary data.</text>
</comment>
<evidence type="ECO:0000313" key="2">
    <source>
        <dbReference type="EMBL" id="ETD22461.1"/>
    </source>
</evidence>
<dbReference type="AlphaFoldDB" id="V8C6V7"/>
<dbReference type="PANTHER" id="PTHR23077">
    <property type="entry name" value="AAA-FAMILY ATPASE"/>
    <property type="match status" value="1"/>
</dbReference>
<dbReference type="OrthoDB" id="9809379at2"/>
<dbReference type="PATRIC" id="fig|1357400.3.peg.2389"/>
<dbReference type="SUPFAM" id="SSF52540">
    <property type="entry name" value="P-loop containing nucleoside triphosphate hydrolases"/>
    <property type="match status" value="2"/>
</dbReference>
<dbReference type="STRING" id="1357400.HMPREF2086_01768"/>
<protein>
    <recommendedName>
        <fullName evidence="1">AAA+ ATPase domain-containing protein</fullName>
    </recommendedName>
</protein>
<dbReference type="SMART" id="SM00382">
    <property type="entry name" value="AAA"/>
    <property type="match status" value="2"/>
</dbReference>
<sequence length="770" mass="86653">MTEQQLWSMRQREKNQKQIYARKEAIAREAKREAKEIDLKKNPPKVYISKKEHWKNHNAKVATLTLASNFGRSFVDRYDFENLFENNIKEIKLISTSEAVRLLKPYYTQFCYPAFVKDNFELLQSIGLSRAECDTLAYISVLYGRAKAFDEDKINLSMHAQLISRIFGYRSAVIKDILQIDSKLSKTGFVNISSNLGSGFSSDMLDLVFGVPLSVNTLIKKIGYKQSPSALKLDDFSYMRQKVDMLLHYAKCSKNGSILLYGKAGVGKSELVSVIAKELGKEMICVKNIIINDEERKGAKAEKRMSAFALMQHTLSSDKHIVLYDECEDTICYNALERKAGINTMLENTKLVNFFVSNSNQMDPAFLRRFDIVCEIKPPPKHKKISLIQSLLDKRKITLDTPLLEAVATNQYLTQGNLIKSANVASKFAKKDVQKIFIKCINETLRAKNVAPIKPKKPKESKEAKESGKMPYSMELIECSTDIVCLSQNIKALCEKPKCKSPLALAKKAAKKEGREFDRDFLLDFSGKAQVVPKSSKNCGIRLLAYGSAGSGKSEFAKRLAKECDKKLLSYKMSDLLSMFVGGSEKNIARAFKKAKQKEAILHIDEIDSIGYNREGATHTWERTLVNELLTQMENYDGVFIATSNHLDCLDRAILRRFDSKIEFRPLSPHNLKKAFRMYAEYLGLECDFGDSSVDSSAVDSSVKSSAKSSDFASVESHLAKLDNICFGDFALIAREARFAPLKSAQDLLSKLQAESKIKESGRGSTKVGF</sequence>
<dbReference type="GO" id="GO:0016887">
    <property type="term" value="F:ATP hydrolysis activity"/>
    <property type="evidence" value="ECO:0007669"/>
    <property type="project" value="InterPro"/>
</dbReference>
<reference evidence="2 3" key="1">
    <citation type="journal article" date="2014" name="Genome Announc.">
        <title>Draft genome sequences of six enterohepatic helicobacter species isolated from humans and one from rhesus macaques.</title>
        <authorList>
            <person name="Shen Z."/>
            <person name="Sheh A."/>
            <person name="Young S.K."/>
            <person name="Abouelliel A."/>
            <person name="Ward D.V."/>
            <person name="Earl A.M."/>
            <person name="Fox J.G."/>
        </authorList>
    </citation>
    <scope>NUCLEOTIDE SEQUENCE [LARGE SCALE GENOMIC DNA]</scope>
    <source>
        <strain evidence="2 3">MIT 99-5501</strain>
    </source>
</reference>
<evidence type="ECO:0000313" key="3">
    <source>
        <dbReference type="Proteomes" id="UP000018731"/>
    </source>
</evidence>
<dbReference type="RefSeq" id="WP_023928569.1">
    <property type="nucleotide sequence ID" value="NZ_KI669455.1"/>
</dbReference>
<accession>V8C6V7</accession>
<dbReference type="eggNOG" id="COG0464">
    <property type="taxonomic scope" value="Bacteria"/>
</dbReference>
<feature type="domain" description="AAA+ ATPase" evidence="1">
    <location>
        <begin position="254"/>
        <end position="380"/>
    </location>
</feature>
<dbReference type="InterPro" id="IPR003593">
    <property type="entry name" value="AAA+_ATPase"/>
</dbReference>
<feature type="domain" description="AAA+ ATPase" evidence="1">
    <location>
        <begin position="539"/>
        <end position="668"/>
    </location>
</feature>
<dbReference type="Gene3D" id="3.40.50.300">
    <property type="entry name" value="P-loop containing nucleotide triphosphate hydrolases"/>
    <property type="match status" value="2"/>
</dbReference>
<evidence type="ECO:0000259" key="1">
    <source>
        <dbReference type="SMART" id="SM00382"/>
    </source>
</evidence>
<dbReference type="EMBL" id="AZJI01000009">
    <property type="protein sequence ID" value="ETD22461.1"/>
    <property type="molecule type" value="Genomic_DNA"/>
</dbReference>
<dbReference type="Pfam" id="PF00004">
    <property type="entry name" value="AAA"/>
    <property type="match status" value="2"/>
</dbReference>
<keyword evidence="3" id="KW-1185">Reference proteome</keyword>
<dbReference type="CDD" id="cd19481">
    <property type="entry name" value="RecA-like_protease"/>
    <property type="match status" value="1"/>
</dbReference>
<dbReference type="InterPro" id="IPR003959">
    <property type="entry name" value="ATPase_AAA_core"/>
</dbReference>
<dbReference type="PANTHER" id="PTHR23077:SF117">
    <property type="entry name" value="AAA+ ATPASE DOMAIN-CONTAINING PROTEIN"/>
    <property type="match status" value="1"/>
</dbReference>